<dbReference type="InterPro" id="IPR036388">
    <property type="entry name" value="WH-like_DNA-bd_sf"/>
</dbReference>
<sequence>MRDTINFREIEWLLELLNKYPRESLRKISQREGIEYYRLKRIYDRYYGKYIFVSAIYDIAKLGLKSYIAFLSVPKGEIFEVGKEMLKNPFISYINPIFGFKNGIQAILHVPVEQEKYVPELLSKYSDDFEYYEVWSRDPSKVKFGKWSYSYEYAILLDTFKVDARTPMKELEKKLSKGRPTIKFMIEKLIKDGIIVGFYAFIENAKEAHDRSVVGIAKELDKEEIYRAFKEEEINIGILRPRGYYVEWFFSSREDIGSKILEFSQYVDKIGIAYLDMFRELNNKHMRTRFSRMIKEDGSGYKSILEF</sequence>
<evidence type="ECO:0000313" key="4">
    <source>
        <dbReference type="Proteomes" id="UP000009139"/>
    </source>
</evidence>
<protein>
    <submittedName>
        <fullName evidence="2">Putative HTH transcription regulator</fullName>
    </submittedName>
</protein>
<reference evidence="1" key="1">
    <citation type="submission" date="1999-07" db="EMBL/GenBank/DDBJ databases">
        <authorList>
            <person name="Genoscope"/>
        </authorList>
    </citation>
    <scope>NUCLEOTIDE SEQUENCE</scope>
    <source>
        <strain evidence="1">Orsay</strain>
    </source>
</reference>
<keyword evidence="3" id="KW-1185">Reference proteome</keyword>
<dbReference type="PANTHER" id="PTHR43413">
    <property type="entry name" value="TRANSCRIPTIONAL REGULATOR, ASNC FAMILY"/>
    <property type="match status" value="1"/>
</dbReference>
<name>Q9UY13_PYRAB</name>
<dbReference type="KEGG" id="pab:PAB1110"/>
<dbReference type="SUPFAM" id="SSF46785">
    <property type="entry name" value="Winged helix' DNA-binding domain"/>
    <property type="match status" value="1"/>
</dbReference>
<dbReference type="OrthoDB" id="14434at2157"/>
<dbReference type="Proteomes" id="UP000009139">
    <property type="component" value="Chromosome"/>
</dbReference>
<dbReference type="Proteomes" id="UP000000810">
    <property type="component" value="Chromosome"/>
</dbReference>
<accession>Q9UY13</accession>
<evidence type="ECO:0000313" key="2">
    <source>
        <dbReference type="EMBL" id="CCE71165.1"/>
    </source>
</evidence>
<dbReference type="EMBL" id="AJ248288">
    <property type="protein sequence ID" value="CAB50599.1"/>
    <property type="molecule type" value="Genomic_DNA"/>
</dbReference>
<proteinExistence type="predicted"/>
<gene>
    <name evidence="1" type="ordered locus">PAB1110</name>
</gene>
<evidence type="ECO:0000313" key="3">
    <source>
        <dbReference type="Proteomes" id="UP000000810"/>
    </source>
</evidence>
<reference evidence="1 3" key="4">
    <citation type="journal article" date="2003" name="Mol. Microbiol.">
        <title>An integrated analysis of the genome of the hyperthermophilic archaeon Pyrococcus abyssi.</title>
        <authorList>
            <person name="Cohen G."/>
            <person name="Barbe V."/>
            <person name="Flament D."/>
            <person name="Galperin M."/>
            <person name="Heilig R."/>
            <person name="Ripp R."/>
            <person name="Lecompte O."/>
            <person name="Prieur D."/>
            <person name="Poch O."/>
            <person name="Quellerou J."/>
            <person name="Thierry J.C."/>
            <person name="Van der Oost J."/>
            <person name="Weissenbach J."/>
            <person name="Zivanovic Y."/>
            <person name="Forterre P."/>
        </authorList>
    </citation>
    <scope>NUCLEOTIDE SEQUENCE [LARGE SCALE GENOMIC DNA]</scope>
    <source>
        <strain evidence="3">GE5 / Orsay</strain>
        <strain evidence="1">Orsay</strain>
    </source>
</reference>
<dbReference type="Gene3D" id="1.10.10.10">
    <property type="entry name" value="Winged helix-like DNA-binding domain superfamily/Winged helix DNA-binding domain"/>
    <property type="match status" value="1"/>
</dbReference>
<dbReference type="HOGENOM" id="CLU_898983_0_0_2"/>
<dbReference type="AlphaFoldDB" id="Q9UY13"/>
<reference evidence="2 4" key="5">
    <citation type="journal article" date="2012" name="Curr. Microbiol.">
        <title>Re-annotation of two hyperthermophilic archaea Pyrococcus abyssi GE5 and Pyrococcus furiosus DSM 3638.</title>
        <authorList>
            <person name="Gao J."/>
            <person name="Wang J."/>
        </authorList>
    </citation>
    <scope>GENOME REANNOTATION</scope>
    <source>
        <strain evidence="2">GE5</strain>
        <strain evidence="4">GE5 / Orsay</strain>
    </source>
</reference>
<dbReference type="InterPro" id="IPR050684">
    <property type="entry name" value="HTH-Siroheme_Decarb"/>
</dbReference>
<reference evidence="1" key="2">
    <citation type="journal article" date="2000" name="J. Mol. Biol.">
        <title>Archaeal homologs of eukaryotic methylation guide small nucleolar RNAs: lessons from the Pyrococcus genomes.</title>
        <authorList>
            <person name="Gaspin C."/>
            <person name="Cavaille J."/>
            <person name="Erauso G."/>
        </authorList>
    </citation>
    <scope>NUCLEOTIDE SEQUENCE</scope>
    <source>
        <strain evidence="1">Orsay</strain>
    </source>
</reference>
<dbReference type="eggNOG" id="arCOG05868">
    <property type="taxonomic scope" value="Archaea"/>
</dbReference>
<dbReference type="PANTHER" id="PTHR43413:SF4">
    <property type="entry name" value="HTH-TYPE TRANSCRIPTIONAL REGULATOR LYSM"/>
    <property type="match status" value="1"/>
</dbReference>
<organism evidence="1 3">
    <name type="scientific">Pyrococcus abyssi (strain GE5 / Orsay)</name>
    <dbReference type="NCBI Taxonomy" id="272844"/>
    <lineage>
        <taxon>Archaea</taxon>
        <taxon>Methanobacteriati</taxon>
        <taxon>Methanobacteriota</taxon>
        <taxon>Thermococci</taxon>
        <taxon>Thermococcales</taxon>
        <taxon>Thermococcaceae</taxon>
        <taxon>Pyrococcus</taxon>
    </lineage>
</organism>
<dbReference type="EMBL" id="HE613800">
    <property type="protein sequence ID" value="CCE71165.1"/>
    <property type="molecule type" value="Genomic_DNA"/>
</dbReference>
<dbReference type="STRING" id="272844.PAB1110"/>
<dbReference type="InterPro" id="IPR036390">
    <property type="entry name" value="WH_DNA-bd_sf"/>
</dbReference>
<reference evidence="1" key="3">
    <citation type="journal article" date="2001" name="Genome Res.">
        <title>Genome evolution at the genus level: comparison of three complete genomes of hyperthermophilic archaea.</title>
        <authorList>
            <person name="Lecompte O."/>
            <person name="Ripp R."/>
            <person name="Puzos-Barbe V."/>
            <person name="Duprat S."/>
            <person name="Heilig R."/>
            <person name="Dietrich J."/>
            <person name="Thierry J.C."/>
            <person name="Poch O."/>
        </authorList>
    </citation>
    <scope>NUCLEOTIDE SEQUENCE</scope>
    <source>
        <strain evidence="1">Orsay</strain>
    </source>
</reference>
<evidence type="ECO:0000313" key="1">
    <source>
        <dbReference type="EMBL" id="CAB50599.1"/>
    </source>
</evidence>
<dbReference type="PATRIC" id="fig|272844.11.peg.1811"/>
<dbReference type="PIR" id="A75020">
    <property type="entry name" value="A75020"/>
</dbReference>
<dbReference type="RefSeq" id="WP_010868813.1">
    <property type="nucleotide sequence ID" value="NC_000868.1"/>
</dbReference>